<sequence length="370" mass="40725">MNDWMQKLKMRLPVMVLLAATFLFWGSYDPCKPDGPVLLDSPALADAAVAEGDCSEVNSVFTLRRPASGIKPVVRFVLSGIAGCETIRLSGRIRAENVVRGRYHSSCARLVLVQRDIEGKWVAGTESRMYGAGSFGWTEFLNDYLILPSTVSAEVVLLQSGESGTAQFDSIAAYPVKARAAGPWKMAFAAAWGIMGVVYFRRCRLHTRRLGHLILLNALVILVGVLMPNTWLQQAPGRIHSIMDQFSCAHGSEAPELQKHLVTAGLDIDLVDHVVGTVNRSVGHFLLFGSLSFLVLLSVALERLHPFHYLAVAFDMLLFGGVTEALQYLTPDRTVDVVDLLCNAYGMLAAMVLFSVVRVCWRWCARNRVA</sequence>
<organism evidence="3 4">
    <name type="scientific">Pontiella sulfatireligans</name>
    <dbReference type="NCBI Taxonomy" id="2750658"/>
    <lineage>
        <taxon>Bacteria</taxon>
        <taxon>Pseudomonadati</taxon>
        <taxon>Kiritimatiellota</taxon>
        <taxon>Kiritimatiellia</taxon>
        <taxon>Kiritimatiellales</taxon>
        <taxon>Pontiellaceae</taxon>
        <taxon>Pontiella</taxon>
    </lineage>
</organism>
<dbReference type="Pfam" id="PF04892">
    <property type="entry name" value="VanZ"/>
    <property type="match status" value="1"/>
</dbReference>
<evidence type="ECO:0000259" key="2">
    <source>
        <dbReference type="Pfam" id="PF04892"/>
    </source>
</evidence>
<evidence type="ECO:0000256" key="1">
    <source>
        <dbReference type="SAM" id="Phobius"/>
    </source>
</evidence>
<keyword evidence="1" id="KW-0812">Transmembrane</keyword>
<dbReference type="EMBL" id="CAAHFH010000002">
    <property type="protein sequence ID" value="VGO21149.1"/>
    <property type="molecule type" value="Genomic_DNA"/>
</dbReference>
<dbReference type="Proteomes" id="UP000346198">
    <property type="component" value="Unassembled WGS sequence"/>
</dbReference>
<name>A0A6C2UMC4_9BACT</name>
<dbReference type="NCBIfam" id="NF037970">
    <property type="entry name" value="vanZ_1"/>
    <property type="match status" value="1"/>
</dbReference>
<feature type="domain" description="VanZ-like" evidence="2">
    <location>
        <begin position="275"/>
        <end position="357"/>
    </location>
</feature>
<feature type="transmembrane region" description="Helical" evidence="1">
    <location>
        <begin position="282"/>
        <end position="301"/>
    </location>
</feature>
<feature type="transmembrane region" description="Helical" evidence="1">
    <location>
        <begin position="308"/>
        <end position="329"/>
    </location>
</feature>
<feature type="transmembrane region" description="Helical" evidence="1">
    <location>
        <begin position="212"/>
        <end position="231"/>
    </location>
</feature>
<dbReference type="AlphaFoldDB" id="A0A6C2UMC4"/>
<keyword evidence="4" id="KW-1185">Reference proteome</keyword>
<evidence type="ECO:0000313" key="3">
    <source>
        <dbReference type="EMBL" id="VGO21149.1"/>
    </source>
</evidence>
<accession>A0A6C2UMC4</accession>
<keyword evidence="1" id="KW-0472">Membrane</keyword>
<feature type="transmembrane region" description="Helical" evidence="1">
    <location>
        <begin position="344"/>
        <end position="361"/>
    </location>
</feature>
<dbReference type="InterPro" id="IPR006976">
    <property type="entry name" value="VanZ-like"/>
</dbReference>
<evidence type="ECO:0000313" key="4">
    <source>
        <dbReference type="Proteomes" id="UP000346198"/>
    </source>
</evidence>
<gene>
    <name evidence="3" type="ORF">SCARR_03220</name>
</gene>
<proteinExistence type="predicted"/>
<keyword evidence="1" id="KW-1133">Transmembrane helix</keyword>
<reference evidence="3 4" key="1">
    <citation type="submission" date="2019-04" db="EMBL/GenBank/DDBJ databases">
        <authorList>
            <person name="Van Vliet M D."/>
        </authorList>
    </citation>
    <scope>NUCLEOTIDE SEQUENCE [LARGE SCALE GENOMIC DNA]</scope>
    <source>
        <strain evidence="3 4">F21</strain>
    </source>
</reference>
<protein>
    <recommendedName>
        <fullName evidence="2">VanZ-like domain-containing protein</fullName>
    </recommendedName>
</protein>
<feature type="transmembrane region" description="Helical" evidence="1">
    <location>
        <begin position="182"/>
        <end position="200"/>
    </location>
</feature>